<dbReference type="PRINTS" id="PR00943">
    <property type="entry name" value="CUATPASE"/>
</dbReference>
<dbReference type="PANTHER" id="PTHR43520:SF5">
    <property type="entry name" value="CATION-TRANSPORTING P-TYPE ATPASE-RELATED"/>
    <property type="match status" value="1"/>
</dbReference>
<dbReference type="PROSITE" id="PS00154">
    <property type="entry name" value="ATPASE_E1_E2"/>
    <property type="match status" value="1"/>
</dbReference>
<dbReference type="OrthoDB" id="909834at2"/>
<evidence type="ECO:0000256" key="10">
    <source>
        <dbReference type="ARBA" id="ARBA00022989"/>
    </source>
</evidence>
<feature type="transmembrane region" description="Helical" evidence="13">
    <location>
        <begin position="219"/>
        <end position="238"/>
    </location>
</feature>
<dbReference type="AlphaFoldDB" id="A0A1S2VCE4"/>
<dbReference type="InterPro" id="IPR036163">
    <property type="entry name" value="HMA_dom_sf"/>
</dbReference>
<dbReference type="InterPro" id="IPR023214">
    <property type="entry name" value="HAD_sf"/>
</dbReference>
<keyword evidence="5" id="KW-0597">Phosphoprotein</keyword>
<evidence type="ECO:0000256" key="5">
    <source>
        <dbReference type="ARBA" id="ARBA00022553"/>
    </source>
</evidence>
<keyword evidence="7" id="KW-0479">Metal-binding</keyword>
<dbReference type="GO" id="GO:0055070">
    <property type="term" value="P:copper ion homeostasis"/>
    <property type="evidence" value="ECO:0007669"/>
    <property type="project" value="TreeGrafter"/>
</dbReference>
<gene>
    <name evidence="15" type="ORF">BLX24_25330</name>
</gene>
<evidence type="ECO:0000256" key="9">
    <source>
        <dbReference type="ARBA" id="ARBA00022967"/>
    </source>
</evidence>
<dbReference type="Pfam" id="PF12156">
    <property type="entry name" value="ATPase-cat_bd"/>
    <property type="match status" value="1"/>
</dbReference>
<evidence type="ECO:0000256" key="12">
    <source>
        <dbReference type="ARBA" id="ARBA00023136"/>
    </source>
</evidence>
<dbReference type="SUPFAM" id="SSF56784">
    <property type="entry name" value="HAD-like"/>
    <property type="match status" value="1"/>
</dbReference>
<dbReference type="InterPro" id="IPR036412">
    <property type="entry name" value="HAD-like_sf"/>
</dbReference>
<feature type="transmembrane region" description="Helical" evidence="13">
    <location>
        <begin position="792"/>
        <end position="817"/>
    </location>
</feature>
<protein>
    <submittedName>
        <fullName evidence="15">ATPase</fullName>
    </submittedName>
</protein>
<dbReference type="Pfam" id="PF00122">
    <property type="entry name" value="E1-E2_ATPase"/>
    <property type="match status" value="1"/>
</dbReference>
<dbReference type="CDD" id="cd00371">
    <property type="entry name" value="HMA"/>
    <property type="match status" value="1"/>
</dbReference>
<feature type="transmembrane region" description="Helical" evidence="13">
    <location>
        <begin position="181"/>
        <end position="199"/>
    </location>
</feature>
<dbReference type="Gene3D" id="3.30.70.100">
    <property type="match status" value="1"/>
</dbReference>
<evidence type="ECO:0000256" key="7">
    <source>
        <dbReference type="ARBA" id="ARBA00022723"/>
    </source>
</evidence>
<dbReference type="GO" id="GO:0016887">
    <property type="term" value="F:ATP hydrolysis activity"/>
    <property type="evidence" value="ECO:0007669"/>
    <property type="project" value="InterPro"/>
</dbReference>
<evidence type="ECO:0000313" key="16">
    <source>
        <dbReference type="Proteomes" id="UP000181790"/>
    </source>
</evidence>
<dbReference type="InterPro" id="IPR059000">
    <property type="entry name" value="ATPase_P-type_domA"/>
</dbReference>
<feature type="transmembrane region" description="Helical" evidence="13">
    <location>
        <begin position="250"/>
        <end position="272"/>
    </location>
</feature>
<keyword evidence="11" id="KW-0406">Ion transport</keyword>
<evidence type="ECO:0000256" key="3">
    <source>
        <dbReference type="ARBA" id="ARBA00022448"/>
    </source>
</evidence>
<evidence type="ECO:0000256" key="8">
    <source>
        <dbReference type="ARBA" id="ARBA00022842"/>
    </source>
</evidence>
<keyword evidence="3" id="KW-0813">Transport</keyword>
<dbReference type="InterPro" id="IPR018303">
    <property type="entry name" value="ATPase_P-typ_P_site"/>
</dbReference>
<evidence type="ECO:0000256" key="13">
    <source>
        <dbReference type="SAM" id="Phobius"/>
    </source>
</evidence>
<dbReference type="PANTHER" id="PTHR43520">
    <property type="entry name" value="ATP7, ISOFORM B"/>
    <property type="match status" value="1"/>
</dbReference>
<comment type="subcellular location">
    <subcellularLocation>
        <location evidence="1">Cell membrane</location>
        <topology evidence="1">Multi-pass membrane protein</topology>
    </subcellularLocation>
</comment>
<name>A0A1S2VCE4_9BACT</name>
<evidence type="ECO:0000259" key="14">
    <source>
        <dbReference type="PROSITE" id="PS50846"/>
    </source>
</evidence>
<dbReference type="GO" id="GO:0005524">
    <property type="term" value="F:ATP binding"/>
    <property type="evidence" value="ECO:0007669"/>
    <property type="project" value="InterPro"/>
</dbReference>
<feature type="transmembrane region" description="Helical" evidence="13">
    <location>
        <begin position="459"/>
        <end position="481"/>
    </location>
</feature>
<dbReference type="Pfam" id="PF00403">
    <property type="entry name" value="HMA"/>
    <property type="match status" value="1"/>
</dbReference>
<evidence type="ECO:0000256" key="6">
    <source>
        <dbReference type="ARBA" id="ARBA00022692"/>
    </source>
</evidence>
<dbReference type="InterPro" id="IPR021993">
    <property type="entry name" value="ATPase-cat-bd"/>
</dbReference>
<keyword evidence="10 13" id="KW-1133">Transmembrane helix</keyword>
<feature type="domain" description="HMA" evidence="14">
    <location>
        <begin position="96"/>
        <end position="162"/>
    </location>
</feature>
<dbReference type="InterPro" id="IPR008250">
    <property type="entry name" value="ATPase_P-typ_transduc_dom_A_sf"/>
</dbReference>
<dbReference type="NCBIfam" id="TIGR01494">
    <property type="entry name" value="ATPase_P-type"/>
    <property type="match status" value="1"/>
</dbReference>
<dbReference type="Proteomes" id="UP000181790">
    <property type="component" value="Unassembled WGS sequence"/>
</dbReference>
<evidence type="ECO:0000256" key="4">
    <source>
        <dbReference type="ARBA" id="ARBA00022475"/>
    </source>
</evidence>
<accession>A0A1S2VCE4</accession>
<dbReference type="PROSITE" id="PS50846">
    <property type="entry name" value="HMA_2"/>
    <property type="match status" value="1"/>
</dbReference>
<reference evidence="15 16" key="1">
    <citation type="submission" date="2016-10" db="EMBL/GenBank/DDBJ databases">
        <title>Arsenicibacter rosenii gen. nov., sp. nov., an efficient arsenic-methylating bacterium isolated from an arsenic-contaminated paddy soil.</title>
        <authorList>
            <person name="Huang K."/>
        </authorList>
    </citation>
    <scope>NUCLEOTIDE SEQUENCE [LARGE SCALE GENOMIC DNA]</scope>
    <source>
        <strain evidence="15 16">SM-1</strain>
    </source>
</reference>
<feature type="transmembrane region" description="Helical" evidence="13">
    <location>
        <begin position="764"/>
        <end position="786"/>
    </location>
</feature>
<keyword evidence="4" id="KW-1003">Cell membrane</keyword>
<keyword evidence="8" id="KW-0460">Magnesium</keyword>
<dbReference type="GO" id="GO:0043682">
    <property type="term" value="F:P-type divalent copper transporter activity"/>
    <property type="evidence" value="ECO:0007669"/>
    <property type="project" value="TreeGrafter"/>
</dbReference>
<keyword evidence="12 13" id="KW-0472">Membrane</keyword>
<dbReference type="InterPro" id="IPR006121">
    <property type="entry name" value="HMA_dom"/>
</dbReference>
<keyword evidence="6 13" id="KW-0812">Transmembrane</keyword>
<dbReference type="SUPFAM" id="SSF81653">
    <property type="entry name" value="Calcium ATPase, transduction domain A"/>
    <property type="match status" value="1"/>
</dbReference>
<organism evidence="15 16">
    <name type="scientific">Arsenicibacter rosenii</name>
    <dbReference type="NCBI Taxonomy" id="1750698"/>
    <lineage>
        <taxon>Bacteria</taxon>
        <taxon>Pseudomonadati</taxon>
        <taxon>Bacteroidota</taxon>
        <taxon>Cytophagia</taxon>
        <taxon>Cytophagales</taxon>
        <taxon>Spirosomataceae</taxon>
        <taxon>Arsenicibacter</taxon>
    </lineage>
</organism>
<keyword evidence="9" id="KW-1278">Translocase</keyword>
<dbReference type="Gene3D" id="3.40.1110.10">
    <property type="entry name" value="Calcium-transporting ATPase, cytoplasmic domain N"/>
    <property type="match status" value="1"/>
</dbReference>
<dbReference type="InterPro" id="IPR023299">
    <property type="entry name" value="ATPase_P-typ_cyto_dom_N"/>
</dbReference>
<dbReference type="PRINTS" id="PR00119">
    <property type="entry name" value="CATATPASE"/>
</dbReference>
<sequence length="824" mass="91796">MIASPTEPKTAAIVKCYHCGADCPEPLLIADGKPFCCDGCKTVYTLLNDSELCQYYRFDQHPGLSPDKDYYEGKFAYVDLPQIREKLIDFADDNRTSVTFYTPGMHCSSCIYLLENLHRLHPGVLSAVVNFPGRKVRILLQEAILPLSQLADLLTRIGYEPYISLQDLDGKQQRRQRRRKLAQIGVAGFAFGNIMMMSFPEYFAVGEWSKEKSLGDLFVYLNLLLSLPVLLFSAQDFFRSAWQALRGRYLNIDAPIVLSILITFSRSVFEVATHTGPGYFDSMTGIVFFLLIGRYLQDRTYARLSFERDYTAYFPLAATVKQGPAERRVPVTELQTGDRLYIRNQELIPADARLLSPEAMIDYSFVTGESEPVSRQVGELLYAGGRLVGQAAEMDVVKPVSESYLTQLWNHDAFRNQDADAEAKRLRSSLPDKINRYFTPAVFTISLGSFLFWTLQGQMLLGLNAATAVLIVVCPCILLLAHTFTDSNLVGIFGRYGLYLRQAGVIEKLTRITAVVFDKTGTLTQTNASTVQWVSMAEGTETEDDLSDEMKSIVRALTGHSVHPYSRRIAGWLDGWQRRVPLKNFREVAGAGIEAMVDGQLIRLGSAGFVGYDRTLPDTAGSHTFLAVDQYVLGYFSIRNPYRNGVEGLVQQLDQENIAQFVLSGDRDADRTYLTRLFGKADHLHFLQKPDDKLRVIQGLQQKGAQVLMVGDGLNDAGALQQSELGIAVSDDLTTFSPACDAIVQGDQLVRLPQYIKLARAGMWVLKFCFGISLLYNFVGISVAVQGHMAPVVAAILMPATSLTVILLSTITSNIIAKRLFKKL</sequence>
<evidence type="ECO:0000256" key="2">
    <source>
        <dbReference type="ARBA" id="ARBA00006024"/>
    </source>
</evidence>
<dbReference type="Gene3D" id="3.40.50.1000">
    <property type="entry name" value="HAD superfamily/HAD-like"/>
    <property type="match status" value="1"/>
</dbReference>
<feature type="transmembrane region" description="Helical" evidence="13">
    <location>
        <begin position="278"/>
        <end position="296"/>
    </location>
</feature>
<dbReference type="EMBL" id="MORL01000024">
    <property type="protein sequence ID" value="OIN56383.1"/>
    <property type="molecule type" value="Genomic_DNA"/>
</dbReference>
<dbReference type="Gene3D" id="2.70.150.10">
    <property type="entry name" value="Calcium-transporting ATPase, cytoplasmic transduction domain A"/>
    <property type="match status" value="1"/>
</dbReference>
<dbReference type="SUPFAM" id="SSF55008">
    <property type="entry name" value="HMA, heavy metal-associated domain"/>
    <property type="match status" value="1"/>
</dbReference>
<dbReference type="InterPro" id="IPR001757">
    <property type="entry name" value="P_typ_ATPase"/>
</dbReference>
<dbReference type="GO" id="GO:0005886">
    <property type="term" value="C:plasma membrane"/>
    <property type="evidence" value="ECO:0007669"/>
    <property type="project" value="UniProtKB-SubCell"/>
</dbReference>
<comment type="caution">
    <text evidence="15">The sequence shown here is derived from an EMBL/GenBank/DDBJ whole genome shotgun (WGS) entry which is preliminary data.</text>
</comment>
<evidence type="ECO:0000256" key="11">
    <source>
        <dbReference type="ARBA" id="ARBA00023065"/>
    </source>
</evidence>
<proteinExistence type="inferred from homology"/>
<evidence type="ECO:0000313" key="15">
    <source>
        <dbReference type="EMBL" id="OIN56383.1"/>
    </source>
</evidence>
<comment type="similarity">
    <text evidence="2">Belongs to the cation transport ATPase (P-type) (TC 3.A.3) family. Type IB subfamily.</text>
</comment>
<keyword evidence="16" id="KW-1185">Reference proteome</keyword>
<evidence type="ECO:0000256" key="1">
    <source>
        <dbReference type="ARBA" id="ARBA00004651"/>
    </source>
</evidence>
<dbReference type="Pfam" id="PF00702">
    <property type="entry name" value="Hydrolase"/>
    <property type="match status" value="1"/>
</dbReference>
<dbReference type="GO" id="GO:0005507">
    <property type="term" value="F:copper ion binding"/>
    <property type="evidence" value="ECO:0007669"/>
    <property type="project" value="TreeGrafter"/>
</dbReference>
<feature type="transmembrane region" description="Helical" evidence="13">
    <location>
        <begin position="434"/>
        <end position="453"/>
    </location>
</feature>
<dbReference type="RefSeq" id="WP_071506055.1">
    <property type="nucleotide sequence ID" value="NZ_MORL01000024.1"/>
</dbReference>